<protein>
    <submittedName>
        <fullName evidence="1">Uncharacterized protein</fullName>
    </submittedName>
</protein>
<dbReference type="AlphaFoldDB" id="A0A3Q7IFS5"/>
<reference evidence="1" key="1">
    <citation type="journal article" date="2012" name="Nature">
        <title>The tomato genome sequence provides insights into fleshy fruit evolution.</title>
        <authorList>
            <consortium name="Tomato Genome Consortium"/>
        </authorList>
    </citation>
    <scope>NUCLEOTIDE SEQUENCE [LARGE SCALE GENOMIC DNA]</scope>
    <source>
        <strain evidence="1">cv. Heinz 1706</strain>
    </source>
</reference>
<dbReference type="Gramene" id="Solyc10g049533.1.1">
    <property type="protein sequence ID" value="Solyc10g049533.1.1"/>
    <property type="gene ID" value="Solyc10g049533.1"/>
</dbReference>
<dbReference type="Proteomes" id="UP000004994">
    <property type="component" value="Chromosome 10"/>
</dbReference>
<evidence type="ECO:0000313" key="2">
    <source>
        <dbReference type="Proteomes" id="UP000004994"/>
    </source>
</evidence>
<dbReference type="InParanoid" id="A0A3Q7IFS5"/>
<proteinExistence type="predicted"/>
<name>A0A3Q7IFS5_SOLLC</name>
<dbReference type="EnsemblPlants" id="Solyc10g049533.1.1">
    <property type="protein sequence ID" value="Solyc10g049533.1.1"/>
    <property type="gene ID" value="Solyc10g049533.1"/>
</dbReference>
<reference evidence="1" key="2">
    <citation type="submission" date="2019-01" db="UniProtKB">
        <authorList>
            <consortium name="EnsemblPlants"/>
        </authorList>
    </citation>
    <scope>IDENTIFICATION</scope>
    <source>
        <strain evidence="1">cv. Heinz 1706</strain>
    </source>
</reference>
<accession>A0A3Q7IFS5</accession>
<evidence type="ECO:0000313" key="1">
    <source>
        <dbReference type="EnsemblPlants" id="Solyc10g049533.1.1"/>
    </source>
</evidence>
<sequence>MDSIHGFSIAPEINLKPLKVKLGFCYRVDLACSWRNRCGILYLRINSFGESFSQAQTSEDNNSIYIDVELNYEPVARQKLASFLGIISRTTDLTQLNVNDWRVFDDEEKKKLVEFVKDFTTKKIKLCTNGRSN</sequence>
<organism evidence="1">
    <name type="scientific">Solanum lycopersicum</name>
    <name type="common">Tomato</name>
    <name type="synonym">Lycopersicon esculentum</name>
    <dbReference type="NCBI Taxonomy" id="4081"/>
    <lineage>
        <taxon>Eukaryota</taxon>
        <taxon>Viridiplantae</taxon>
        <taxon>Streptophyta</taxon>
        <taxon>Embryophyta</taxon>
        <taxon>Tracheophyta</taxon>
        <taxon>Spermatophyta</taxon>
        <taxon>Magnoliopsida</taxon>
        <taxon>eudicotyledons</taxon>
        <taxon>Gunneridae</taxon>
        <taxon>Pentapetalae</taxon>
        <taxon>asterids</taxon>
        <taxon>lamiids</taxon>
        <taxon>Solanales</taxon>
        <taxon>Solanaceae</taxon>
        <taxon>Solanoideae</taxon>
        <taxon>Solaneae</taxon>
        <taxon>Solanum</taxon>
        <taxon>Solanum subgen. Lycopersicon</taxon>
    </lineage>
</organism>
<keyword evidence="2" id="KW-1185">Reference proteome</keyword>